<dbReference type="Gene3D" id="3.80.10.10">
    <property type="entry name" value="Ribonuclease Inhibitor"/>
    <property type="match status" value="3"/>
</dbReference>
<evidence type="ECO:0000256" key="3">
    <source>
        <dbReference type="ARBA" id="ARBA00022737"/>
    </source>
</evidence>
<evidence type="ECO:0000313" key="4">
    <source>
        <dbReference type="EMBL" id="KAK8896573.1"/>
    </source>
</evidence>
<comment type="caution">
    <text evidence="4">The sequence shown here is derived from an EMBL/GenBank/DDBJ whole genome shotgun (WGS) entry which is preliminary data.</text>
</comment>
<proteinExistence type="predicted"/>
<dbReference type="EMBL" id="JAPFFF010000002">
    <property type="protein sequence ID" value="KAK8896573.1"/>
    <property type="molecule type" value="Genomic_DNA"/>
</dbReference>
<sequence>MCERNFIYKCKSYSFNINQFHNYSTYVFNNKNKNILLFENGNSFDVSNESISSFIQFFQDGIAQITNSTAIPLHFLSIKYEVLLLTKQTEEYIKNHYSEIINDFLSLNIKKIQEENDISQYEELISQHILKFIDDDRLFNFPVSSLYRILMKYSLQNKNDNKNNKIISFLFKYLETRGVEASILFSLIEIDEQAVEYVSLMLSKYFNNFDFRFIDQSFYQSVVSIIKQQKQQQELFQKQISLIFFNLNNVQLPNVTEVITEGQFRNFQFKGITIPSTCKIIKEEAFFGCKSLIELIIPESVENIGSFAFADCSSLQKVNIPSSVKLIGKAAFANCVSLKQISIPNSLARIDDETFRNCLLLDEITIPYSVESIGSFAFADCSSLKTVNIHSVKVIQKRAFANCSSLKQISFPFSLTKIVDEAFRNCTALTELTIPASIEIIGSFAFADCSSLNSITIGIVSSLTSFSKGIFFNCSSLKKILSPSSLAKIDDEAFRNCTALTDIIIPSSVKSVGSFAFADCSSLKTIIISDSLASISKGMFLNCTSLEKVSIPPSIIKIDDEAFMDCKSLTEITFPSFLISIGSRAFSGFSLKINFSESVSIQLIYKSDISVNELPILENIKDIQTFLLTQKIPSEYNILKYELIDQLNKIVEFTKKKYIFIRELVDEFLSYVKTPNNFKGETIFWPKIKENTHSYSDRETENTKLFDAIIWYSQIDKVLNEIKFKKNLINNLWILNKLLKPSYSSGVSLTDLFNETLLPNDHYKSILNAHMIWKLLNINKSFIDDPQQITNVFNSYIKRSLCDEREFQWINEISSCIPSDLSLLIPKFEPKDLIFLVVNEISHSEYKNGPLFNEMQDLVFLKDLKHLMYCNFESFYSAAQSVAQMVFQEIISSNEEPPKNYEDLKSVFHNFDGITETNYQIVERIQTMFAIADALDKRSEPNLLFDDLSFLKIDCLKDQEIINQFPSLIFWFLKYKSVTDQLIVMFKSYEPMSNQIPFWFLAFRIMSSFNCIEFEIQPKNTNILIIKDKISKIVVEYLNNSIKHNDPINYDWINILISEPPHEIADPNIRIFHDFFSSLMNDMNRSHEELNDIKITLMSKIVSEIIKIILLGEAPKIMANDLSKQNDINQFLISPSNFVQKKILESTYKLILTNESTIKLREFLRTNNLFNDLTQSLINAINEDLEEMKKIKPLTNEMINEIKSFVDAYKKTFSNVLKSEYKQLNKKVYNLIKYQKHLQQYPVLFKDECITLTRIRYRSNKPFQVKICENEKKITYEFPVAFHIEHIFLKPGQIIMMKDNLTVWQNIIHDEKISFRFIKENIDFDNINPTLLFGRQSIPEEKYLKRFEKLNNLLNNLETFFFSDLELNEKKKKDISFLRKIDDLLIMFRDNSKARFSNNFPSPKVQQVLQNEVKGYLDNLYVLFQPFLHLVMHILSSKERFIIDIHNKKLFSYLYDIQVPQIVQQPRFIPNFSHVSFINEPDVPIIFENEENQINCSVKELKCVITPIFPSLICSPYLINVIFLIYDKVSIKIDNLIDHQHIQIITLKNNLNINHTMQLIINPPKTSANEPEIILLKGDLNIEVRSHDPLIIPFEIKLGILPMKIRLCCLEYKLFEESQSFRLCCDKIISEKKINFEIIEYYVHEHFELQYNLKQLDGNESRMPNFFFNKKSRNFSLLIPKVNDLTRSHFMIIIALTNNLLIKIHCDFIIIPDEFNENEILMSKMSLIKLPEKNQEQECFIISEKESPIPCSIKDNLGSFELANDEDCILSEMLFSLPQIEIPEILTIKNMNAFYINCSKGAAFLPSLIRSNLNNKFKQNELEIYFGKLLQIFIKMNFKKDKSILSGSINSFNYYFKRCLRILMKSGVDFKNQIPQNLFSPTINDNIDFIIIPKIITPGVNDDIIVNNRERLNGHEI</sequence>
<evidence type="ECO:0000256" key="2">
    <source>
        <dbReference type="ARBA" id="ARBA00022729"/>
    </source>
</evidence>
<evidence type="ECO:0000313" key="5">
    <source>
        <dbReference type="Proteomes" id="UP001470230"/>
    </source>
</evidence>
<evidence type="ECO:0008006" key="6">
    <source>
        <dbReference type="Google" id="ProtNLM"/>
    </source>
</evidence>
<keyword evidence="5" id="KW-1185">Reference proteome</keyword>
<accession>A0ABR2KZM8</accession>
<reference evidence="4 5" key="1">
    <citation type="submission" date="2024-04" db="EMBL/GenBank/DDBJ databases">
        <title>Tritrichomonas musculus Genome.</title>
        <authorList>
            <person name="Alves-Ferreira E."/>
            <person name="Grigg M."/>
            <person name="Lorenzi H."/>
            <person name="Galac M."/>
        </authorList>
    </citation>
    <scope>NUCLEOTIDE SEQUENCE [LARGE SCALE GENOMIC DNA]</scope>
    <source>
        <strain evidence="4 5">EAF2021</strain>
    </source>
</reference>
<dbReference type="PANTHER" id="PTHR24369:SF210">
    <property type="entry name" value="CHAOPTIN-RELATED"/>
    <property type="match status" value="1"/>
</dbReference>
<gene>
    <name evidence="4" type="ORF">M9Y10_014481</name>
</gene>
<protein>
    <recommendedName>
        <fullName evidence="6">Leucine rich repeat protein</fullName>
    </recommendedName>
</protein>
<keyword evidence="1" id="KW-0433">Leucine-rich repeat</keyword>
<dbReference type="Pfam" id="PF13306">
    <property type="entry name" value="LRR_5"/>
    <property type="match status" value="2"/>
</dbReference>
<keyword evidence="3" id="KW-0677">Repeat</keyword>
<dbReference type="Proteomes" id="UP001470230">
    <property type="component" value="Unassembled WGS sequence"/>
</dbReference>
<evidence type="ECO:0000256" key="1">
    <source>
        <dbReference type="ARBA" id="ARBA00022614"/>
    </source>
</evidence>
<dbReference type="InterPro" id="IPR050541">
    <property type="entry name" value="LRR_TM_domain-containing"/>
</dbReference>
<dbReference type="PANTHER" id="PTHR24369">
    <property type="entry name" value="ANTIGEN BSP, PUTATIVE-RELATED"/>
    <property type="match status" value="1"/>
</dbReference>
<organism evidence="4 5">
    <name type="scientific">Tritrichomonas musculus</name>
    <dbReference type="NCBI Taxonomy" id="1915356"/>
    <lineage>
        <taxon>Eukaryota</taxon>
        <taxon>Metamonada</taxon>
        <taxon>Parabasalia</taxon>
        <taxon>Tritrichomonadida</taxon>
        <taxon>Tritrichomonadidae</taxon>
        <taxon>Tritrichomonas</taxon>
    </lineage>
</organism>
<dbReference type="SUPFAM" id="SSF52058">
    <property type="entry name" value="L domain-like"/>
    <property type="match status" value="2"/>
</dbReference>
<dbReference type="InterPro" id="IPR026906">
    <property type="entry name" value="LRR_5"/>
</dbReference>
<name>A0ABR2KZM8_9EUKA</name>
<keyword evidence="2" id="KW-0732">Signal</keyword>
<dbReference type="InterPro" id="IPR032675">
    <property type="entry name" value="LRR_dom_sf"/>
</dbReference>